<protein>
    <submittedName>
        <fullName evidence="1">Uncharacterized protein</fullName>
    </submittedName>
</protein>
<proteinExistence type="predicted"/>
<organism evidence="1 2">
    <name type="scientific">Necator americanus</name>
    <name type="common">Human hookworm</name>
    <dbReference type="NCBI Taxonomy" id="51031"/>
    <lineage>
        <taxon>Eukaryota</taxon>
        <taxon>Metazoa</taxon>
        <taxon>Ecdysozoa</taxon>
        <taxon>Nematoda</taxon>
        <taxon>Chromadorea</taxon>
        <taxon>Rhabditida</taxon>
        <taxon>Rhabditina</taxon>
        <taxon>Rhabditomorpha</taxon>
        <taxon>Strongyloidea</taxon>
        <taxon>Ancylostomatidae</taxon>
        <taxon>Bunostominae</taxon>
        <taxon>Necator</taxon>
    </lineage>
</organism>
<name>A0ABR1BQB7_NECAM</name>
<dbReference type="Proteomes" id="UP001303046">
    <property type="component" value="Unassembled WGS sequence"/>
</dbReference>
<comment type="caution">
    <text evidence="1">The sequence shown here is derived from an EMBL/GenBank/DDBJ whole genome shotgun (WGS) entry which is preliminary data.</text>
</comment>
<keyword evidence="2" id="KW-1185">Reference proteome</keyword>
<evidence type="ECO:0000313" key="1">
    <source>
        <dbReference type="EMBL" id="KAK6728597.1"/>
    </source>
</evidence>
<reference evidence="1 2" key="1">
    <citation type="submission" date="2023-08" db="EMBL/GenBank/DDBJ databases">
        <title>A Necator americanus chromosomal reference genome.</title>
        <authorList>
            <person name="Ilik V."/>
            <person name="Petrzelkova K.J."/>
            <person name="Pardy F."/>
            <person name="Fuh T."/>
            <person name="Niatou-Singa F.S."/>
            <person name="Gouil Q."/>
            <person name="Baker L."/>
            <person name="Ritchie M.E."/>
            <person name="Jex A.R."/>
            <person name="Gazzola D."/>
            <person name="Li H."/>
            <person name="Toshio Fujiwara R."/>
            <person name="Zhan B."/>
            <person name="Aroian R.V."/>
            <person name="Pafco B."/>
            <person name="Schwarz E.M."/>
        </authorList>
    </citation>
    <scope>NUCLEOTIDE SEQUENCE [LARGE SCALE GENOMIC DNA]</scope>
    <source>
        <strain evidence="1 2">Aroian</strain>
        <tissue evidence="1">Whole animal</tissue>
    </source>
</reference>
<accession>A0ABR1BQB7</accession>
<gene>
    <name evidence="1" type="primary">Necator_chrI.g2064</name>
    <name evidence="1" type="ORF">RB195_005938</name>
</gene>
<evidence type="ECO:0000313" key="2">
    <source>
        <dbReference type="Proteomes" id="UP001303046"/>
    </source>
</evidence>
<sequence length="90" mass="10674">MSFNDCVLSLQWEQYNNNNSSQQLRNTDLQLQLEIHTTSSFINRTFDVPWRKMKEDKPRRHLRLQVLCMQAPKQKSVRRVLSQGSLPITT</sequence>
<dbReference type="EMBL" id="JAVFWL010000001">
    <property type="protein sequence ID" value="KAK6728597.1"/>
    <property type="molecule type" value="Genomic_DNA"/>
</dbReference>